<dbReference type="OrthoDB" id="19014at2759"/>
<keyword evidence="2" id="KW-0040">ANK repeat</keyword>
<dbReference type="PROSITE" id="PS50297">
    <property type="entry name" value="ANK_REP_REGION"/>
    <property type="match status" value="4"/>
</dbReference>
<feature type="repeat" description="ANK" evidence="2">
    <location>
        <begin position="166"/>
        <end position="198"/>
    </location>
</feature>
<feature type="compositionally biased region" description="Basic and acidic residues" evidence="3">
    <location>
        <begin position="254"/>
        <end position="266"/>
    </location>
</feature>
<accession>A0A7M7HKR2</accession>
<dbReference type="InterPro" id="IPR002110">
    <property type="entry name" value="Ankyrin_rpt"/>
</dbReference>
<dbReference type="Proteomes" id="UP000007110">
    <property type="component" value="Unassembled WGS sequence"/>
</dbReference>
<feature type="compositionally biased region" description="Basic and acidic residues" evidence="3">
    <location>
        <begin position="395"/>
        <end position="446"/>
    </location>
</feature>
<organism evidence="4 5">
    <name type="scientific">Strongylocentrotus purpuratus</name>
    <name type="common">Purple sea urchin</name>
    <dbReference type="NCBI Taxonomy" id="7668"/>
    <lineage>
        <taxon>Eukaryota</taxon>
        <taxon>Metazoa</taxon>
        <taxon>Echinodermata</taxon>
        <taxon>Eleutherozoa</taxon>
        <taxon>Echinozoa</taxon>
        <taxon>Echinoidea</taxon>
        <taxon>Euechinoidea</taxon>
        <taxon>Echinacea</taxon>
        <taxon>Camarodonta</taxon>
        <taxon>Echinidea</taxon>
        <taxon>Strongylocentrotidae</taxon>
        <taxon>Strongylocentrotus</taxon>
    </lineage>
</organism>
<protein>
    <submittedName>
        <fullName evidence="4">Uncharacterized protein</fullName>
    </submittedName>
</protein>
<sequence length="581" mass="64278">MGNEDGLTALHQSCIDNNEAMMRILVDKGADVNVTDRELWTPLHAASTCGHRHLAQFLIQRGAHLLAINSDGNMPYDICEDEGTLDYIESQMATQGITQEQIDELREIVPNRMLHGMQEIYKNGGDLESRDVVGATPLHVAVANGYEKVVQYLLSHNVDYAARDNDGWQPIHAAVCWAQTEIITMLVESGADLDARTNNDETPLSICEDDEIRSLIHQLKQEIQSNRIRPSGGLVRRSSSRKGRGSSIRRSSKREKGEMRKLDAKGEAAYMQSKTEELENSSDSSPVTNIDDVKVSEETNGHIEQSGEEITEGGENGEEDGRVTPLPVITEELSDPESPRNKKNGDLGGDAMQKNGRTDSGDFEDTFDEGPSHQKRLVSILKKRPEDPSITSQKSKKEQKEEKEKIKREQKEKEKQEKQKLKEEKAQKKKEEEQRKREEMMRKENAKPASPSGDGMEMDKQYSSTGETLADLKKQRASQHGAPSAGGDSNAEPADSKPSTASSPKEKSNTKSKGLHSKLRFPRPATRYEFNAPSNQGQNGEVALDDGSKASPSPGEIKRFSGGVTEVMGPDDHNSNCCIIS</sequence>
<dbReference type="SMART" id="SM00248">
    <property type="entry name" value="ANK"/>
    <property type="match status" value="4"/>
</dbReference>
<evidence type="ECO:0000256" key="1">
    <source>
        <dbReference type="ARBA" id="ARBA00022737"/>
    </source>
</evidence>
<feature type="repeat" description="ANK" evidence="2">
    <location>
        <begin position="38"/>
        <end position="70"/>
    </location>
</feature>
<dbReference type="FunFam" id="1.25.40.20:FF:000198">
    <property type="entry name" value="Myosin binding subunit, isoform P"/>
    <property type="match status" value="1"/>
</dbReference>
<dbReference type="PANTHER" id="PTHR24179:SF29">
    <property type="entry name" value="LD46604P"/>
    <property type="match status" value="1"/>
</dbReference>
<dbReference type="InterPro" id="IPR051226">
    <property type="entry name" value="PP1_Regulatory_Subunit"/>
</dbReference>
<dbReference type="Pfam" id="PF12796">
    <property type="entry name" value="Ank_2"/>
    <property type="match status" value="2"/>
</dbReference>
<dbReference type="SUPFAM" id="SSF48403">
    <property type="entry name" value="Ankyrin repeat"/>
    <property type="match status" value="1"/>
</dbReference>
<feature type="repeat" description="ANK" evidence="2">
    <location>
        <begin position="5"/>
        <end position="37"/>
    </location>
</feature>
<dbReference type="PRINTS" id="PR01415">
    <property type="entry name" value="ANKYRIN"/>
</dbReference>
<dbReference type="EnsemblMetazoa" id="XM_011667728">
    <property type="protein sequence ID" value="XP_011666030"/>
    <property type="gene ID" value="LOC581083"/>
</dbReference>
<feature type="region of interest" description="Disordered" evidence="3">
    <location>
        <begin position="226"/>
        <end position="581"/>
    </location>
</feature>
<reference evidence="4" key="2">
    <citation type="submission" date="2021-01" db="UniProtKB">
        <authorList>
            <consortium name="EnsemblMetazoa"/>
        </authorList>
    </citation>
    <scope>IDENTIFICATION</scope>
</reference>
<reference evidence="5" key="1">
    <citation type="submission" date="2015-02" db="EMBL/GenBank/DDBJ databases">
        <title>Genome sequencing for Strongylocentrotus purpuratus.</title>
        <authorList>
            <person name="Murali S."/>
            <person name="Liu Y."/>
            <person name="Vee V."/>
            <person name="English A."/>
            <person name="Wang M."/>
            <person name="Skinner E."/>
            <person name="Han Y."/>
            <person name="Muzny D.M."/>
            <person name="Worley K.C."/>
            <person name="Gibbs R.A."/>
        </authorList>
    </citation>
    <scope>NUCLEOTIDE SEQUENCE</scope>
</reference>
<evidence type="ECO:0000313" key="5">
    <source>
        <dbReference type="Proteomes" id="UP000007110"/>
    </source>
</evidence>
<keyword evidence="5" id="KW-1185">Reference proteome</keyword>
<proteinExistence type="predicted"/>
<dbReference type="PROSITE" id="PS50088">
    <property type="entry name" value="ANK_REPEAT"/>
    <property type="match status" value="4"/>
</dbReference>
<evidence type="ECO:0000256" key="3">
    <source>
        <dbReference type="SAM" id="MobiDB-lite"/>
    </source>
</evidence>
<dbReference type="Gene3D" id="1.25.40.20">
    <property type="entry name" value="Ankyrin repeat-containing domain"/>
    <property type="match status" value="2"/>
</dbReference>
<name>A0A7M7HKR2_STRPU</name>
<feature type="repeat" description="ANK" evidence="2">
    <location>
        <begin position="133"/>
        <end position="165"/>
    </location>
</feature>
<dbReference type="AlphaFoldDB" id="A0A7M7HKR2"/>
<evidence type="ECO:0000256" key="2">
    <source>
        <dbReference type="PROSITE-ProRule" id="PRU00023"/>
    </source>
</evidence>
<evidence type="ECO:0000313" key="4">
    <source>
        <dbReference type="EnsemblMetazoa" id="XP_011666030"/>
    </source>
</evidence>
<dbReference type="PANTHER" id="PTHR24179">
    <property type="entry name" value="PROTEIN PHOSPHATASE 1 REGULATORY SUBUNIT 12"/>
    <property type="match status" value="1"/>
</dbReference>
<keyword evidence="1" id="KW-0677">Repeat</keyword>
<dbReference type="RefSeq" id="XP_011666030.1">
    <property type="nucleotide sequence ID" value="XM_011667728.2"/>
</dbReference>
<dbReference type="InterPro" id="IPR036770">
    <property type="entry name" value="Ankyrin_rpt-contain_sf"/>
</dbReference>
<dbReference type="GeneID" id="581083"/>
<feature type="compositionally biased region" description="Acidic residues" evidence="3">
    <location>
        <begin position="306"/>
        <end position="318"/>
    </location>
</feature>
<feature type="compositionally biased region" description="Basic and acidic residues" evidence="3">
    <location>
        <begin position="291"/>
        <end position="301"/>
    </location>
</feature>